<reference evidence="1 2" key="1">
    <citation type="journal article" date="2006" name="Science">
        <title>Phytophthora genome sequences uncover evolutionary origins and mechanisms of pathogenesis.</title>
        <authorList>
            <person name="Tyler B.M."/>
            <person name="Tripathy S."/>
            <person name="Zhang X."/>
            <person name="Dehal P."/>
            <person name="Jiang R.H."/>
            <person name="Aerts A."/>
            <person name="Arredondo F.D."/>
            <person name="Baxter L."/>
            <person name="Bensasson D."/>
            <person name="Beynon J.L."/>
            <person name="Chapman J."/>
            <person name="Damasceno C.M."/>
            <person name="Dorrance A.E."/>
            <person name="Dou D."/>
            <person name="Dickerman A.W."/>
            <person name="Dubchak I.L."/>
            <person name="Garbelotto M."/>
            <person name="Gijzen M."/>
            <person name="Gordon S.G."/>
            <person name="Govers F."/>
            <person name="Grunwald N.J."/>
            <person name="Huang W."/>
            <person name="Ivors K.L."/>
            <person name="Jones R.W."/>
            <person name="Kamoun S."/>
            <person name="Krampis K."/>
            <person name="Lamour K.H."/>
            <person name="Lee M.K."/>
            <person name="McDonald W.H."/>
            <person name="Medina M."/>
            <person name="Meijer H.J."/>
            <person name="Nordberg E.K."/>
            <person name="Maclean D.J."/>
            <person name="Ospina-Giraldo M.D."/>
            <person name="Morris P.F."/>
            <person name="Phuntumart V."/>
            <person name="Putnam N.H."/>
            <person name="Rash S."/>
            <person name="Rose J.K."/>
            <person name="Sakihama Y."/>
            <person name="Salamov A.A."/>
            <person name="Savidor A."/>
            <person name="Scheuring C.F."/>
            <person name="Smith B.M."/>
            <person name="Sobral B.W."/>
            <person name="Terry A."/>
            <person name="Torto-Alalibo T.A."/>
            <person name="Win J."/>
            <person name="Xu Z."/>
            <person name="Zhang H."/>
            <person name="Grigoriev I.V."/>
            <person name="Rokhsar D.S."/>
            <person name="Boore J.L."/>
        </authorList>
    </citation>
    <scope>NUCLEOTIDE SEQUENCE [LARGE SCALE GENOMIC DNA]</scope>
    <source>
        <strain evidence="1 2">P6497</strain>
    </source>
</reference>
<evidence type="ECO:0000313" key="1">
    <source>
        <dbReference type="EMBL" id="EGZ21876.1"/>
    </source>
</evidence>
<protein>
    <submittedName>
        <fullName evidence="1">Uncharacterized protein</fullName>
    </submittedName>
</protein>
<dbReference type="RefSeq" id="XP_009524593.1">
    <property type="nucleotide sequence ID" value="XM_009526298.1"/>
</dbReference>
<dbReference type="EMBL" id="JH159153">
    <property type="protein sequence ID" value="EGZ21876.1"/>
    <property type="molecule type" value="Genomic_DNA"/>
</dbReference>
<gene>
    <name evidence="1" type="ORF">PHYSODRAFT_409868</name>
</gene>
<feature type="non-terminal residue" evidence="1">
    <location>
        <position position="63"/>
    </location>
</feature>
<dbReference type="Proteomes" id="UP000002640">
    <property type="component" value="Unassembled WGS sequence"/>
</dbReference>
<dbReference type="KEGG" id="psoj:PHYSODRAFT_409868"/>
<sequence length="63" mass="7133">TVEHLTDEIPEVVLMNVEVFNSLFMPYCMQNTPSIWTTLILIAIDGAQMLVSMHDVSLVIQQL</sequence>
<name>G4Z8F6_PHYSP</name>
<dbReference type="AlphaFoldDB" id="G4Z8F6"/>
<feature type="non-terminal residue" evidence="1">
    <location>
        <position position="1"/>
    </location>
</feature>
<dbReference type="InParanoid" id="G4Z8F6"/>
<evidence type="ECO:0000313" key="2">
    <source>
        <dbReference type="Proteomes" id="UP000002640"/>
    </source>
</evidence>
<accession>G4Z8F6</accession>
<proteinExistence type="predicted"/>
<organism evidence="1 2">
    <name type="scientific">Phytophthora sojae (strain P6497)</name>
    <name type="common">Soybean stem and root rot agent</name>
    <name type="synonym">Phytophthora megasperma f. sp. glycines</name>
    <dbReference type="NCBI Taxonomy" id="1094619"/>
    <lineage>
        <taxon>Eukaryota</taxon>
        <taxon>Sar</taxon>
        <taxon>Stramenopiles</taxon>
        <taxon>Oomycota</taxon>
        <taxon>Peronosporomycetes</taxon>
        <taxon>Peronosporales</taxon>
        <taxon>Peronosporaceae</taxon>
        <taxon>Phytophthora</taxon>
    </lineage>
</organism>
<dbReference type="GeneID" id="20651631"/>
<keyword evidence="2" id="KW-1185">Reference proteome</keyword>